<organism evidence="1 2">
    <name type="scientific">Mobilitalea sibirica</name>
    <dbReference type="NCBI Taxonomy" id="1462919"/>
    <lineage>
        <taxon>Bacteria</taxon>
        <taxon>Bacillati</taxon>
        <taxon>Bacillota</taxon>
        <taxon>Clostridia</taxon>
        <taxon>Lachnospirales</taxon>
        <taxon>Lachnospiraceae</taxon>
        <taxon>Mobilitalea</taxon>
    </lineage>
</organism>
<evidence type="ECO:0000313" key="2">
    <source>
        <dbReference type="Proteomes" id="UP000623269"/>
    </source>
</evidence>
<reference evidence="1" key="1">
    <citation type="submission" date="2020-12" db="EMBL/GenBank/DDBJ databases">
        <title>M. sibirica DSM 26468T genome.</title>
        <authorList>
            <person name="Thieme N."/>
            <person name="Rettenmaier R."/>
            <person name="Zverlov V."/>
            <person name="Liebl W."/>
        </authorList>
    </citation>
    <scope>NUCLEOTIDE SEQUENCE</scope>
    <source>
        <strain evidence="1">DSM 26468</strain>
    </source>
</reference>
<name>A0A8J7H0M2_9FIRM</name>
<dbReference type="EMBL" id="JAEAGR010000001">
    <property type="protein sequence ID" value="MBH1939465.1"/>
    <property type="molecule type" value="Genomic_DNA"/>
</dbReference>
<sequence length="69" mass="8189">MKEEYWFCKCNKIKKSYAVLSDAGCWEVCCLCKKVIKESLELYDSYVKKDKNDFAKLIYEENIRISSES</sequence>
<keyword evidence="2" id="KW-1185">Reference proteome</keyword>
<accession>A0A8J7H0M2</accession>
<comment type="caution">
    <text evidence="1">The sequence shown here is derived from an EMBL/GenBank/DDBJ whole genome shotgun (WGS) entry which is preliminary data.</text>
</comment>
<dbReference type="AlphaFoldDB" id="A0A8J7H0M2"/>
<proteinExistence type="predicted"/>
<gene>
    <name evidence="1" type="ORF">I5677_00995</name>
</gene>
<dbReference type="Proteomes" id="UP000623269">
    <property type="component" value="Unassembled WGS sequence"/>
</dbReference>
<protein>
    <submittedName>
        <fullName evidence="1">Uncharacterized protein</fullName>
    </submittedName>
</protein>
<evidence type="ECO:0000313" key="1">
    <source>
        <dbReference type="EMBL" id="MBH1939465.1"/>
    </source>
</evidence>